<name>A0AA41YDN4_9BACT</name>
<proteinExistence type="predicted"/>
<sequence length="127" mass="14832">MQKPLLFIFILLLFTGVACQEKGYPKPKNLISEKKMVDILYDIHLSESISEKFRYNNPDSLSVDSKELYQSVLDKYKLTDSVLTVSIIYYSAHPKAYEKIYTQVIERMNMQQEEMKKQGDLTIPGRE</sequence>
<evidence type="ECO:0000313" key="2">
    <source>
        <dbReference type="EMBL" id="MCW0483522.1"/>
    </source>
</evidence>
<organism evidence="2 3">
    <name type="scientific">Gaoshiqia sediminis</name>
    <dbReference type="NCBI Taxonomy" id="2986998"/>
    <lineage>
        <taxon>Bacteria</taxon>
        <taxon>Pseudomonadati</taxon>
        <taxon>Bacteroidota</taxon>
        <taxon>Bacteroidia</taxon>
        <taxon>Marinilabiliales</taxon>
        <taxon>Prolixibacteraceae</taxon>
        <taxon>Gaoshiqia</taxon>
    </lineage>
</organism>
<dbReference type="InterPro" id="IPR025381">
    <property type="entry name" value="DUF4296"/>
</dbReference>
<reference evidence="2" key="1">
    <citation type="submission" date="2022-10" db="EMBL/GenBank/DDBJ databases">
        <title>Gaoshiqiia sediminis gen. nov., sp. nov., isolated from coastal sediment.</title>
        <authorList>
            <person name="Yu W.X."/>
            <person name="Mu D.S."/>
            <person name="Du J.Z."/>
            <person name="Liang Y.Q."/>
        </authorList>
    </citation>
    <scope>NUCLEOTIDE SEQUENCE</scope>
    <source>
        <strain evidence="2">A06</strain>
    </source>
</reference>
<gene>
    <name evidence="2" type="ORF">N2K84_12330</name>
</gene>
<dbReference type="Proteomes" id="UP001163821">
    <property type="component" value="Unassembled WGS sequence"/>
</dbReference>
<dbReference type="AlphaFoldDB" id="A0AA41YDN4"/>
<accession>A0AA41YDN4</accession>
<dbReference type="RefSeq" id="WP_282592123.1">
    <property type="nucleotide sequence ID" value="NZ_JAPAAF010000017.1"/>
</dbReference>
<comment type="caution">
    <text evidence="2">The sequence shown here is derived from an EMBL/GenBank/DDBJ whole genome shotgun (WGS) entry which is preliminary data.</text>
</comment>
<feature type="domain" description="DUF4296" evidence="1">
    <location>
        <begin position="27"/>
        <end position="113"/>
    </location>
</feature>
<evidence type="ECO:0000259" key="1">
    <source>
        <dbReference type="Pfam" id="PF14129"/>
    </source>
</evidence>
<keyword evidence="3" id="KW-1185">Reference proteome</keyword>
<evidence type="ECO:0000313" key="3">
    <source>
        <dbReference type="Proteomes" id="UP001163821"/>
    </source>
</evidence>
<dbReference type="PROSITE" id="PS51257">
    <property type="entry name" value="PROKAR_LIPOPROTEIN"/>
    <property type="match status" value="1"/>
</dbReference>
<protein>
    <submittedName>
        <fullName evidence="2">DUF4296 domain-containing protein</fullName>
    </submittedName>
</protein>
<dbReference type="EMBL" id="JAPAAF010000017">
    <property type="protein sequence ID" value="MCW0483522.1"/>
    <property type="molecule type" value="Genomic_DNA"/>
</dbReference>
<dbReference type="Pfam" id="PF14129">
    <property type="entry name" value="DUF4296"/>
    <property type="match status" value="1"/>
</dbReference>